<dbReference type="NCBIfam" id="NF007061">
    <property type="entry name" value="PRK09506.1"/>
    <property type="match status" value="1"/>
</dbReference>
<comment type="function">
    <text evidence="1 23">Cell wall formation. Synthesis of cross-linked peptidoglycan from the lipid intermediates. The enzyme has a penicillin-insensitive transglycosylase N-terminal domain (formation of linear glycan strands) and a penicillin-sensitive transpeptidase C-terminal domain (cross-linking of the peptide subunits).</text>
</comment>
<dbReference type="Pfam" id="PF14814">
    <property type="entry name" value="UB2H"/>
    <property type="match status" value="1"/>
</dbReference>
<comment type="similarity">
    <text evidence="5 23">In the N-terminal section; belongs to the glycosyltransferase 51 family.</text>
</comment>
<dbReference type="PANTHER" id="PTHR32282">
    <property type="entry name" value="BINDING PROTEIN TRANSPEPTIDASE, PUTATIVE-RELATED"/>
    <property type="match status" value="1"/>
</dbReference>
<dbReference type="Proteomes" id="UP000031914">
    <property type="component" value="Chromosome"/>
</dbReference>
<dbReference type="Gene3D" id="1.10.3810.10">
    <property type="entry name" value="Biosynthetic peptidoglycan transglycosylase-like"/>
    <property type="match status" value="1"/>
</dbReference>
<evidence type="ECO:0000256" key="6">
    <source>
        <dbReference type="ARBA" id="ARBA00018637"/>
    </source>
</evidence>
<evidence type="ECO:0000256" key="14">
    <source>
        <dbReference type="ARBA" id="ARBA00022984"/>
    </source>
</evidence>
<comment type="pathway">
    <text evidence="3 23">Cell wall biogenesis; peptidoglycan biosynthesis.</text>
</comment>
<evidence type="ECO:0000256" key="4">
    <source>
        <dbReference type="ARBA" id="ARBA00007090"/>
    </source>
</evidence>
<dbReference type="PIRSF" id="PIRSF002799">
    <property type="entry name" value="PBP_1b"/>
    <property type="match status" value="1"/>
</dbReference>
<dbReference type="InterPro" id="IPR012338">
    <property type="entry name" value="Beta-lactam/transpept-like"/>
</dbReference>
<keyword evidence="8" id="KW-0121">Carboxypeptidase</keyword>
<feature type="domain" description="Glycosyl transferase family 51" evidence="27">
    <location>
        <begin position="223"/>
        <end position="393"/>
    </location>
</feature>
<dbReference type="InterPro" id="IPR050396">
    <property type="entry name" value="Glycosyltr_51/Transpeptidase"/>
</dbReference>
<comment type="catalytic activity">
    <reaction evidence="20">
        <text>Preferential cleavage: (Ac)2-L-Lys-D-Ala-|-D-Ala. Also transpeptidation of peptidyl-alanyl moieties that are N-acyl substituents of D-alanine.</text>
        <dbReference type="EC" id="3.4.16.4"/>
    </reaction>
</comment>
<keyword evidence="31" id="KW-1185">Reference proteome</keyword>
<evidence type="ECO:0000256" key="25">
    <source>
        <dbReference type="SAM" id="Phobius"/>
    </source>
</evidence>
<keyword evidence="18 23" id="KW-0961">Cell wall biogenesis/degradation</keyword>
<keyword evidence="10 23" id="KW-0328">Glycosyltransferase</keyword>
<dbReference type="InterPro" id="IPR011813">
    <property type="entry name" value="PBP_1b"/>
</dbReference>
<evidence type="ECO:0000256" key="3">
    <source>
        <dbReference type="ARBA" id="ARBA00004752"/>
    </source>
</evidence>
<feature type="region of interest" description="Disordered" evidence="24">
    <location>
        <begin position="1"/>
        <end position="71"/>
    </location>
</feature>
<keyword evidence="15 25" id="KW-0472">Membrane</keyword>
<feature type="compositionally biased region" description="Basic residues" evidence="24">
    <location>
        <begin position="11"/>
        <end position="28"/>
    </location>
</feature>
<dbReference type="InterPro" id="IPR023346">
    <property type="entry name" value="Lysozyme-like_dom_sf"/>
</dbReference>
<comment type="similarity">
    <text evidence="4 23">In the C-terminal section; belongs to the transpeptidase family.</text>
</comment>
<evidence type="ECO:0000256" key="18">
    <source>
        <dbReference type="ARBA" id="ARBA00023316"/>
    </source>
</evidence>
<feature type="domain" description="Transglycosylase PBP1b N-terminal transmembrane" evidence="28">
    <location>
        <begin position="1"/>
        <end position="93"/>
    </location>
</feature>
<evidence type="ECO:0000256" key="9">
    <source>
        <dbReference type="ARBA" id="ARBA00022670"/>
    </source>
</evidence>
<protein>
    <recommendedName>
        <fullName evidence="6 22">Penicillin-binding protein 1B</fullName>
        <shortName evidence="23">PBP-1b</shortName>
        <shortName evidence="23">PBP1b</shortName>
    </recommendedName>
    <alternativeName>
        <fullName evidence="19 23">Murein polymerase</fullName>
    </alternativeName>
</protein>
<dbReference type="Pfam" id="PF00905">
    <property type="entry name" value="Transpeptidase"/>
    <property type="match status" value="1"/>
</dbReference>
<evidence type="ECO:0000256" key="7">
    <source>
        <dbReference type="ARBA" id="ARBA00022475"/>
    </source>
</evidence>
<keyword evidence="12" id="KW-0378">Hydrolase</keyword>
<evidence type="ECO:0000313" key="30">
    <source>
        <dbReference type="EMBL" id="AJJ11319.1"/>
    </source>
</evidence>
<dbReference type="InterPro" id="IPR027417">
    <property type="entry name" value="P-loop_NTPase"/>
</dbReference>
<evidence type="ECO:0000259" key="29">
    <source>
        <dbReference type="Pfam" id="PF14814"/>
    </source>
</evidence>
<organism evidence="30 31">
    <name type="scientific">Yersinia rohdei</name>
    <dbReference type="NCBI Taxonomy" id="29485"/>
    <lineage>
        <taxon>Bacteria</taxon>
        <taxon>Pseudomonadati</taxon>
        <taxon>Pseudomonadota</taxon>
        <taxon>Gammaproteobacteria</taxon>
        <taxon>Enterobacterales</taxon>
        <taxon>Yersiniaceae</taxon>
        <taxon>Yersinia</taxon>
    </lineage>
</organism>
<comment type="subcellular location">
    <subcellularLocation>
        <location evidence="2">Cell membrane</location>
    </subcellularLocation>
</comment>
<dbReference type="InterPro" id="IPR001460">
    <property type="entry name" value="PCN-bd_Tpept"/>
</dbReference>
<reference evidence="30 31" key="1">
    <citation type="journal article" date="2015" name="Genome Announc.">
        <title>Thirty-Two Complete Genome Assemblies of Nine Yersinia Species, Including Y. pestis, Y. pseudotuberculosis, and Y. enterocolitica.</title>
        <authorList>
            <person name="Johnson S.L."/>
            <person name="Daligault H.E."/>
            <person name="Davenport K.W."/>
            <person name="Jaissle J."/>
            <person name="Frey K.G."/>
            <person name="Ladner J.T."/>
            <person name="Broomall S.M."/>
            <person name="Bishop-Lilly K.A."/>
            <person name="Bruce D.C."/>
            <person name="Coyne S.R."/>
            <person name="Gibbons H.S."/>
            <person name="Lo C.C."/>
            <person name="Munk A.C."/>
            <person name="Rosenzweig C.N."/>
            <person name="Koroleva G.I."/>
            <person name="Palacios G.F."/>
            <person name="Redden C.L."/>
            <person name="Xu Y."/>
            <person name="Minogue T.D."/>
            <person name="Chain P.S."/>
        </authorList>
    </citation>
    <scope>NUCLEOTIDE SEQUENCE [LARGE SCALE GENOMIC DNA]</scope>
    <source>
        <strain evidence="30 31">YRA</strain>
    </source>
</reference>
<dbReference type="NCBIfam" id="TIGR02071">
    <property type="entry name" value="PBP_1b"/>
    <property type="match status" value="1"/>
</dbReference>
<evidence type="ECO:0000313" key="31">
    <source>
        <dbReference type="Proteomes" id="UP000031914"/>
    </source>
</evidence>
<keyword evidence="25" id="KW-1133">Transmembrane helix</keyword>
<dbReference type="Gene3D" id="3.40.710.10">
    <property type="entry name" value="DD-peptidase/beta-lactamase superfamily"/>
    <property type="match status" value="1"/>
</dbReference>
<evidence type="ECO:0000256" key="1">
    <source>
        <dbReference type="ARBA" id="ARBA00002624"/>
    </source>
</evidence>
<evidence type="ECO:0000256" key="8">
    <source>
        <dbReference type="ARBA" id="ARBA00022645"/>
    </source>
</evidence>
<accession>A0ABN4F504</accession>
<evidence type="ECO:0000259" key="26">
    <source>
        <dbReference type="Pfam" id="PF00905"/>
    </source>
</evidence>
<dbReference type="InterPro" id="IPR001264">
    <property type="entry name" value="Glyco_trans_51"/>
</dbReference>
<evidence type="ECO:0000256" key="11">
    <source>
        <dbReference type="ARBA" id="ARBA00022679"/>
    </source>
</evidence>
<dbReference type="InterPro" id="IPR036950">
    <property type="entry name" value="PBP_transglycosylase"/>
</dbReference>
<evidence type="ECO:0000256" key="2">
    <source>
        <dbReference type="ARBA" id="ARBA00004236"/>
    </source>
</evidence>
<dbReference type="GeneID" id="45568617"/>
<evidence type="ECO:0000256" key="15">
    <source>
        <dbReference type="ARBA" id="ARBA00023136"/>
    </source>
</evidence>
<gene>
    <name evidence="30" type="primary">mrcB</name>
    <name evidence="30" type="ORF">CH64_3346</name>
</gene>
<dbReference type="Pfam" id="PF00912">
    <property type="entry name" value="Transgly"/>
    <property type="match status" value="1"/>
</dbReference>
<keyword evidence="25" id="KW-0812">Transmembrane</keyword>
<dbReference type="Gene3D" id="3.30.2060.10">
    <property type="entry name" value="Penicillin-binding protein 1b domain"/>
    <property type="match status" value="1"/>
</dbReference>
<dbReference type="RefSeq" id="WP_004714130.1">
    <property type="nucleotide sequence ID" value="NZ_CP009787.1"/>
</dbReference>
<name>A0ABN4F504_YERRO</name>
<evidence type="ECO:0000256" key="21">
    <source>
        <dbReference type="ARBA" id="ARBA00049902"/>
    </source>
</evidence>
<feature type="compositionally biased region" description="Basic and acidic residues" evidence="24">
    <location>
        <begin position="1"/>
        <end position="10"/>
    </location>
</feature>
<feature type="compositionally biased region" description="Acidic residues" evidence="24">
    <location>
        <begin position="47"/>
        <end position="62"/>
    </location>
</feature>
<feature type="domain" description="Bifunctional transglycosylase second" evidence="29">
    <location>
        <begin position="127"/>
        <end position="211"/>
    </location>
</feature>
<keyword evidence="7" id="KW-1003">Cell membrane</keyword>
<evidence type="ECO:0000256" key="17">
    <source>
        <dbReference type="ARBA" id="ARBA00023268"/>
    </source>
</evidence>
<dbReference type="InterPro" id="IPR032730">
    <property type="entry name" value="PBP1b_TM"/>
</dbReference>
<comment type="catalytic activity">
    <reaction evidence="21">
        <text>[GlcNAc-(1-&gt;4)-Mur2Ac(oyl-L-Ala-gamma-D-Glu-L-Lys-D-Ala-D-Ala)](n)-di-trans,octa-cis-undecaprenyl diphosphate + beta-D-GlcNAc-(1-&gt;4)-Mur2Ac(oyl-L-Ala-gamma-D-Glu-L-Lys-D-Ala-D-Ala)-di-trans,octa-cis-undecaprenyl diphosphate = [GlcNAc-(1-&gt;4)-Mur2Ac(oyl-L-Ala-gamma-D-Glu-L-Lys-D-Ala-D-Ala)](n+1)-di-trans,octa-cis-undecaprenyl diphosphate + di-trans,octa-cis-undecaprenyl diphosphate + H(+)</text>
        <dbReference type="Rhea" id="RHEA:23708"/>
        <dbReference type="Rhea" id="RHEA-COMP:9602"/>
        <dbReference type="Rhea" id="RHEA-COMP:9603"/>
        <dbReference type="ChEBI" id="CHEBI:15378"/>
        <dbReference type="ChEBI" id="CHEBI:58405"/>
        <dbReference type="ChEBI" id="CHEBI:60033"/>
        <dbReference type="ChEBI" id="CHEBI:78435"/>
        <dbReference type="EC" id="2.4.99.28"/>
    </reaction>
</comment>
<dbReference type="PANTHER" id="PTHR32282:SF11">
    <property type="entry name" value="PENICILLIN-BINDING PROTEIN 1B"/>
    <property type="match status" value="1"/>
</dbReference>
<evidence type="ECO:0000259" key="28">
    <source>
        <dbReference type="Pfam" id="PF14812"/>
    </source>
</evidence>
<evidence type="ECO:0000256" key="13">
    <source>
        <dbReference type="ARBA" id="ARBA00022960"/>
    </source>
</evidence>
<evidence type="ECO:0000256" key="12">
    <source>
        <dbReference type="ARBA" id="ARBA00022801"/>
    </source>
</evidence>
<dbReference type="SUPFAM" id="SSF53955">
    <property type="entry name" value="Lysozyme-like"/>
    <property type="match status" value="1"/>
</dbReference>
<evidence type="ECO:0000259" key="27">
    <source>
        <dbReference type="Pfam" id="PF00912"/>
    </source>
</evidence>
<evidence type="ECO:0000256" key="20">
    <source>
        <dbReference type="ARBA" id="ARBA00034000"/>
    </source>
</evidence>
<evidence type="ECO:0000256" key="5">
    <source>
        <dbReference type="ARBA" id="ARBA00007739"/>
    </source>
</evidence>
<keyword evidence="16" id="KW-0046">Antibiotic resistance</keyword>
<keyword evidence="14 23" id="KW-0573">Peptidoglycan synthesis</keyword>
<feature type="domain" description="Penicillin-binding protein transpeptidase" evidence="26">
    <location>
        <begin position="487"/>
        <end position="726"/>
    </location>
</feature>
<dbReference type="Gene3D" id="1.20.5.100">
    <property type="entry name" value="Cytochrome c1, transmembrane anchor, C-terminal"/>
    <property type="match status" value="1"/>
</dbReference>
<evidence type="ECO:0000256" key="23">
    <source>
        <dbReference type="PIRNR" id="PIRNR002799"/>
    </source>
</evidence>
<dbReference type="EMBL" id="CP009787">
    <property type="protein sequence ID" value="AJJ11319.1"/>
    <property type="molecule type" value="Genomic_DNA"/>
</dbReference>
<dbReference type="SUPFAM" id="SSF56601">
    <property type="entry name" value="beta-lactamase/transpeptidase-like"/>
    <property type="match status" value="1"/>
</dbReference>
<dbReference type="SUPFAM" id="SSF52540">
    <property type="entry name" value="P-loop containing nucleoside triphosphate hydrolases"/>
    <property type="match status" value="1"/>
</dbReference>
<evidence type="ECO:0000256" key="22">
    <source>
        <dbReference type="NCBIfam" id="TIGR02071"/>
    </source>
</evidence>
<evidence type="ECO:0000256" key="24">
    <source>
        <dbReference type="SAM" id="MobiDB-lite"/>
    </source>
</evidence>
<proteinExistence type="inferred from homology"/>
<dbReference type="Pfam" id="PF14812">
    <property type="entry name" value="PBP1_TM"/>
    <property type="match status" value="1"/>
</dbReference>
<evidence type="ECO:0000256" key="10">
    <source>
        <dbReference type="ARBA" id="ARBA00022676"/>
    </source>
</evidence>
<evidence type="ECO:0000256" key="19">
    <source>
        <dbReference type="ARBA" id="ARBA00032454"/>
    </source>
</evidence>
<keyword evidence="9" id="KW-0645">Protease</keyword>
<feature type="transmembrane region" description="Helical" evidence="25">
    <location>
        <begin position="79"/>
        <end position="100"/>
    </location>
</feature>
<dbReference type="InterPro" id="IPR028166">
    <property type="entry name" value="UB2H"/>
</dbReference>
<keyword evidence="11 23" id="KW-0808">Transferase</keyword>
<evidence type="ECO:0000256" key="16">
    <source>
        <dbReference type="ARBA" id="ARBA00023251"/>
    </source>
</evidence>
<keyword evidence="13 23" id="KW-0133">Cell shape</keyword>
<sequence length="834" mass="92900">MSGDDREPTGRKGKKAPPKATSKRPLRRRRDEDDEYEADYLNNENRLDDEDRDDDDYDDEEEPMPRKVASRPARKKRRWLGLFIKLFLVGAVILAIYGVYLDSQIRSRIDGKVWQLPAAVYGRMVNLEPGMSYSKKEMIDLLEGMQYRQVTRMTRPGEFTVQGDSIDLLRRPFDFPDVKEGQIRARLIFKDDRLAQIQNLDNQRDFGFLRLDPKLITMLQSPNGEQRLFVPRAGFPDLLVDTLLATEDRHFYEHDGISPYSIGRAMVANLTAGKAVQGGSTLTQQLVKNLFLTNERSLWRKLNEAYMALLVDYRYSKDRILELYLNEVYLGQSGSDQIRGFPLASLYYFGRPVNELSLDQQAMLVGMVKGASLYNPWRNPTLALERRNLVLRLLQNQGVIDGELYTMLSARPLGVQPKGGVITPQPAFMQMVRQELQQKLGDKINDLSGVKIFTTLDPVSQDAAEKAIEDGVPALKAARHLDDLEAAMVIVDRFSGEVRAMVGGAQPQFAGFNRAMQARRLVGSLAKPPTYLAALSEPDKYRLNTWLSDQPLSIKLSNGTLWQPKNYDRQFRGQVMLMDALVNSLNVPTVNLGMSVGLDQISAMLQRLGIPKAVIHPVPAMLLGAIDLTPVEVAQEYQTIASGGNRAPLSAVRSVIAEDGTVLYQSFPQAERMVPAQAAYLTLYAMQQGVARGTSRSLSVKFSKYSLAAKTGTTNDLRDSWFAGIDGKEVTIAWVGRDNNGPAKLTGANGALTLYRRYLENQTPLPLVLQPPEGISQMNIDSAGNFVCGDGGGMRSIPVWTENPQGLCQAAQPAEQAKPEGDGVAGWIKDMFGQ</sequence>
<keyword evidence="17" id="KW-0511">Multifunctional enzyme</keyword>